<dbReference type="Gene3D" id="3.40.50.360">
    <property type="match status" value="1"/>
</dbReference>
<dbReference type="GO" id="GO:0005829">
    <property type="term" value="C:cytosol"/>
    <property type="evidence" value="ECO:0007669"/>
    <property type="project" value="TreeGrafter"/>
</dbReference>
<evidence type="ECO:0000313" key="4">
    <source>
        <dbReference type="EMBL" id="POQ98736.1"/>
    </source>
</evidence>
<evidence type="ECO:0000313" key="5">
    <source>
        <dbReference type="Proteomes" id="UP000237350"/>
    </source>
</evidence>
<evidence type="ECO:0000259" key="3">
    <source>
        <dbReference type="Pfam" id="PF02525"/>
    </source>
</evidence>
<dbReference type="AlphaFoldDB" id="A0A2S4JGU0"/>
<dbReference type="Pfam" id="PF02525">
    <property type="entry name" value="Flavodoxin_2"/>
    <property type="match status" value="1"/>
</dbReference>
<evidence type="ECO:0000256" key="2">
    <source>
        <dbReference type="ARBA" id="ARBA00023002"/>
    </source>
</evidence>
<gene>
    <name evidence="4" type="ORF">AU468_11895</name>
</gene>
<keyword evidence="2" id="KW-0560">Oxidoreductase</keyword>
<dbReference type="Proteomes" id="UP000237350">
    <property type="component" value="Unassembled WGS sequence"/>
</dbReference>
<sequence length="172" mass="20095">MERIVSALDDGGHGAWCHDLYAEHFQPVLENEEIRRRFSFDDLVTQHTRELREAAGLILVYPDWWGMPPAILKGWVDRVLRPGVAFDYEGPEFLQKEQVPLLTDKKGLVISTTDETNPLSQDAMNTIWRERVFAQAGIRSVTFKTLYGVRQSSLRERREWLLEVEELILRWL</sequence>
<name>A0A2S4JGU0_9SPIO</name>
<dbReference type="EMBL" id="LPWH01000117">
    <property type="protein sequence ID" value="POQ98736.1"/>
    <property type="molecule type" value="Genomic_DNA"/>
</dbReference>
<dbReference type="SUPFAM" id="SSF52218">
    <property type="entry name" value="Flavoproteins"/>
    <property type="match status" value="1"/>
</dbReference>
<dbReference type="InterPro" id="IPR051545">
    <property type="entry name" value="NAD(P)H_dehydrogenase_qn"/>
</dbReference>
<protein>
    <recommendedName>
        <fullName evidence="3">Flavodoxin-like fold domain-containing protein</fullName>
    </recommendedName>
</protein>
<comment type="similarity">
    <text evidence="1">Belongs to the NAD(P)H dehydrogenase (quinone) family.</text>
</comment>
<reference evidence="5" key="1">
    <citation type="submission" date="2015-12" db="EMBL/GenBank/DDBJ databases">
        <authorList>
            <person name="Lodha T.D."/>
            <person name="Chintalapati S."/>
            <person name="Chintalapati V.R."/>
            <person name="Sravanthi T."/>
        </authorList>
    </citation>
    <scope>NUCLEOTIDE SEQUENCE [LARGE SCALE GENOMIC DNA]</scope>
    <source>
        <strain evidence="5">JC133</strain>
    </source>
</reference>
<dbReference type="GO" id="GO:0003955">
    <property type="term" value="F:NAD(P)H dehydrogenase (quinone) activity"/>
    <property type="evidence" value="ECO:0007669"/>
    <property type="project" value="TreeGrafter"/>
</dbReference>
<comment type="caution">
    <text evidence="4">The sequence shown here is derived from an EMBL/GenBank/DDBJ whole genome shotgun (WGS) entry which is preliminary data.</text>
</comment>
<keyword evidence="5" id="KW-1185">Reference proteome</keyword>
<proteinExistence type="inferred from homology"/>
<feature type="domain" description="Flavodoxin-like fold" evidence="3">
    <location>
        <begin position="3"/>
        <end position="153"/>
    </location>
</feature>
<dbReference type="InterPro" id="IPR029039">
    <property type="entry name" value="Flavoprotein-like_sf"/>
</dbReference>
<dbReference type="InterPro" id="IPR003680">
    <property type="entry name" value="Flavodoxin_fold"/>
</dbReference>
<dbReference type="PANTHER" id="PTHR10204">
    <property type="entry name" value="NAD P H OXIDOREDUCTASE-RELATED"/>
    <property type="match status" value="1"/>
</dbReference>
<evidence type="ECO:0000256" key="1">
    <source>
        <dbReference type="ARBA" id="ARBA00006252"/>
    </source>
</evidence>
<dbReference type="PANTHER" id="PTHR10204:SF34">
    <property type="entry name" value="NAD(P)H DEHYDROGENASE [QUINONE] 1 ISOFORM 1"/>
    <property type="match status" value="1"/>
</dbReference>
<accession>A0A2S4JGU0</accession>
<organism evidence="4 5">
    <name type="scientific">Alkalispirochaeta sphaeroplastigenens</name>
    <dbReference type="NCBI Taxonomy" id="1187066"/>
    <lineage>
        <taxon>Bacteria</taxon>
        <taxon>Pseudomonadati</taxon>
        <taxon>Spirochaetota</taxon>
        <taxon>Spirochaetia</taxon>
        <taxon>Spirochaetales</taxon>
        <taxon>Spirochaetaceae</taxon>
        <taxon>Alkalispirochaeta</taxon>
    </lineage>
</organism>